<evidence type="ECO:0000259" key="11">
    <source>
        <dbReference type="PROSITE" id="PS51194"/>
    </source>
</evidence>
<reference evidence="13" key="1">
    <citation type="submission" date="2020-05" db="UniProtKB">
        <authorList>
            <consortium name="EnsemblMetazoa"/>
        </authorList>
    </citation>
    <scope>IDENTIFICATION</scope>
    <source>
        <strain evidence="13">BB02</strain>
    </source>
</reference>
<dbReference type="SUPFAM" id="SSF54928">
    <property type="entry name" value="RNA-binding domain, RBD"/>
    <property type="match status" value="1"/>
</dbReference>
<dbReference type="CDD" id="cd00590">
    <property type="entry name" value="RRM_SF"/>
    <property type="match status" value="1"/>
</dbReference>
<dbReference type="Pfam" id="PF00271">
    <property type="entry name" value="Helicase_C"/>
    <property type="match status" value="1"/>
</dbReference>
<dbReference type="InterPro" id="IPR035979">
    <property type="entry name" value="RBD_domain_sf"/>
</dbReference>
<dbReference type="PROSITE" id="PS51194">
    <property type="entry name" value="HELICASE_CTER"/>
    <property type="match status" value="1"/>
</dbReference>
<evidence type="ECO:0000256" key="5">
    <source>
        <dbReference type="ARBA" id="ARBA00022771"/>
    </source>
</evidence>
<dbReference type="InterPro" id="IPR056245">
    <property type="entry name" value="KH_DEAH11/12"/>
</dbReference>
<dbReference type="GO" id="GO:0008270">
    <property type="term" value="F:zinc ion binding"/>
    <property type="evidence" value="ECO:0007669"/>
    <property type="project" value="UniProtKB-KW"/>
</dbReference>
<dbReference type="Gene3D" id="3.40.50.300">
    <property type="entry name" value="P-loop containing nucleotide triphosphate hydrolases"/>
    <property type="match status" value="2"/>
</dbReference>
<dbReference type="SMART" id="SM00847">
    <property type="entry name" value="HA2"/>
    <property type="match status" value="1"/>
</dbReference>
<keyword evidence="4" id="KW-0547">Nucleotide-binding</keyword>
<dbReference type="PANTHER" id="PTHR18934:SF81">
    <property type="entry name" value="ATP-DEPENDENT RNA HELICASE DEAH11, CHLOROPLASTIC-RELATED"/>
    <property type="match status" value="1"/>
</dbReference>
<dbReference type="EnsemblMetazoa" id="BGLB001612-RB">
    <property type="protein sequence ID" value="BGLB001612-PB"/>
    <property type="gene ID" value="BGLB001612"/>
</dbReference>
<dbReference type="InterPro" id="IPR011545">
    <property type="entry name" value="DEAD/DEAH_box_helicase_dom"/>
</dbReference>
<evidence type="ECO:0000256" key="6">
    <source>
        <dbReference type="ARBA" id="ARBA00022786"/>
    </source>
</evidence>
<dbReference type="PROSITE" id="PS00518">
    <property type="entry name" value="ZF_RING_1"/>
    <property type="match status" value="1"/>
</dbReference>
<dbReference type="InterPro" id="IPR044066">
    <property type="entry name" value="TRIAD_supradom"/>
</dbReference>
<keyword evidence="2" id="KW-0479">Metal-binding</keyword>
<dbReference type="InterPro" id="IPR002464">
    <property type="entry name" value="DNA/RNA_helicase_DEAH_CS"/>
</dbReference>
<feature type="domain" description="Helicase C-terminal" evidence="11">
    <location>
        <begin position="342"/>
        <end position="515"/>
    </location>
</feature>
<evidence type="ECO:0000313" key="13">
    <source>
        <dbReference type="EnsemblMetazoa" id="BGLB001612-PB"/>
    </source>
</evidence>
<dbReference type="InterPro" id="IPR013087">
    <property type="entry name" value="Znf_C2H2_type"/>
</dbReference>
<dbReference type="Proteomes" id="UP000076420">
    <property type="component" value="Unassembled WGS sequence"/>
</dbReference>
<sequence length="1586" mass="181133">MASLNYDAVDDPSEDSEDIVNDQITCFCFAEDKSSADKIVAKLEKFKFPVLIYQTDANKVKRSETEIEEFRNTVAALIFRAKRQIEETPTSLYNLQTLQVFKNRCNSLLNNLRTLDPKFATERQLHELKSAITVECNRQRNPLPVYKNREEILRKVSENKVSIITGETGSGKSTQLAQYLYEAGFAGKQRIVISQPRKVAAISLAKRVAQEMNSELGKLVGYETGAKKVWSRSSKILFITAECLFNECLADPQFSSYSCIIIDEAHERSIYTDLLLSMIRKCVHKRSDLTVIITSATINPKFFVDYFNTAPELSIPGTVFPVDVMYEEYNGKDEFKDYERRAVQKAITIHTSEGPGDILVFLTSPAETLTSCREFETLAKDSGSFQCFTLFGQMSATEMSKVFNPLPPGTRKIVFATNCAETAITIHGIKFVIDTGLAKELKYDPERGISLLSICTISKSSADQRKGRVGRTQSGKCFRLYSQQTYDSMESMSRPEIFKINLGQAALKMAAENIDFFSFEFVEPPPYECIRRALKTLQEIGAVTGRGITDIGRWIAKLNCDPRIGLIIYLGNQENLLYDTVVFAGLLSIGGNVFFRGVEESEQQLYSKTKSQYDSMDGDIFTWLYVYQDWIQQPKDERYDWCQERALNYKMLKVANDWIKERINFLENDLLIQVAQTFSKIKSDTQRIKQIFLLTYSSSLCHYLGHPMAGYLAVNLAVNSLDRFYLHPSSSFNGNNWHPEWVICTQFVETTRNFACGLISVDETWVKDYIQKRILNFDIAKVKEIKVKLVHREELGATIFRTLVGDKFSNISDLEECLTRTGLEYVTVHGNLNWKTLEILAANHLTQKSLQEIKRRIDTGYLAQDEKEIAIVRTEDGSDYCGVRLLLGQGAIVKDILFPNESNKIGITKCPKDTQENRIREKFQRFGKINQCIQGNQQDSWGMIRYSTKEEAKLAVEKTKWDSRMVASLINLKRPRRDNQFEIILRWCRRPILNKGIAYLTFPNNEEMLLFLRNKVITLPSGHCQLQISRTGDSLVCYNTGLSDEEEIRTRVTELCCDHGVSLDDMQVKVVRDKVPVPSPAQLAELESILTTTFERLHRQMEKCFDVAMIAPRESAIYFTAYVNYSNVEDGLWAYTHLLQGGLFISGNAVRIDRRYLASVACTPSVSEMCKSSIESIKTQYSDIQIDINKKRKDLHVIYIKSDSKNKLERVKNKIQNVVRGQVIKVAESHLAIFQQEGRKALRTRVEEQLNILLICDSRKREIHIYGPSKDVQKAESNIQLILKDISNYKKETIMLKGEGKPPGLLQALRQWYGTLPEGIMETYHLFDVQLNFIHQKMTIFGPSKGVADAVKAITYLQNNLHWPHGPAAERWTPKCTSCMSEVEHSDQFYRLEFCGHGYCLECLQLMITCALNGSQLPIACAQGECLQPLVWKDIKFSMFKNMIQEEELASKSLNHYVAKNSSQYKFCPTANCELVYEISERGNATKWTCPACAVEICSACHQDFHQGSLCKDDSEAETERWLSEDPINRKLCPKCEVKIEKNDGCNKMKCRLCKIHFCWKCSEMFEDSQKCYAHLAKIHSGFSDT</sequence>
<keyword evidence="3" id="KW-0677">Repeat</keyword>
<name>A0A2C9JEZ8_BIOGL</name>
<evidence type="ECO:0000256" key="9">
    <source>
        <dbReference type="ARBA" id="ARBA00022840"/>
    </source>
</evidence>
<dbReference type="InterPro" id="IPR012677">
    <property type="entry name" value="Nucleotide-bd_a/b_plait_sf"/>
</dbReference>
<dbReference type="Gene3D" id="1.20.120.1080">
    <property type="match status" value="1"/>
</dbReference>
<evidence type="ECO:0000313" key="14">
    <source>
        <dbReference type="Proteomes" id="UP000076420"/>
    </source>
</evidence>
<dbReference type="InterPro" id="IPR013083">
    <property type="entry name" value="Znf_RING/FYVE/PHD"/>
</dbReference>
<dbReference type="PROSITE" id="PS00028">
    <property type="entry name" value="ZINC_FINGER_C2H2_1"/>
    <property type="match status" value="1"/>
</dbReference>
<evidence type="ECO:0000256" key="8">
    <source>
        <dbReference type="ARBA" id="ARBA00022833"/>
    </source>
</evidence>
<evidence type="ECO:0000256" key="3">
    <source>
        <dbReference type="ARBA" id="ARBA00022737"/>
    </source>
</evidence>
<evidence type="ECO:0000256" key="4">
    <source>
        <dbReference type="ARBA" id="ARBA00022741"/>
    </source>
</evidence>
<dbReference type="InterPro" id="IPR014001">
    <property type="entry name" value="Helicase_ATP-bd"/>
</dbReference>
<keyword evidence="9" id="KW-0067">ATP-binding</keyword>
<dbReference type="Pfam" id="PF01485">
    <property type="entry name" value="IBR"/>
    <property type="match status" value="1"/>
</dbReference>
<dbReference type="GO" id="GO:0016787">
    <property type="term" value="F:hydrolase activity"/>
    <property type="evidence" value="ECO:0007669"/>
    <property type="project" value="UniProtKB-KW"/>
</dbReference>
<evidence type="ECO:0000256" key="7">
    <source>
        <dbReference type="ARBA" id="ARBA00022801"/>
    </source>
</evidence>
<dbReference type="SUPFAM" id="SSF52540">
    <property type="entry name" value="P-loop containing nucleoside triphosphate hydrolases"/>
    <property type="match status" value="1"/>
</dbReference>
<evidence type="ECO:0000256" key="1">
    <source>
        <dbReference type="ARBA" id="ARBA00022679"/>
    </source>
</evidence>
<dbReference type="GO" id="GO:0005524">
    <property type="term" value="F:ATP binding"/>
    <property type="evidence" value="ECO:0007669"/>
    <property type="project" value="UniProtKB-KW"/>
</dbReference>
<dbReference type="SMART" id="SM00647">
    <property type="entry name" value="IBR"/>
    <property type="match status" value="2"/>
</dbReference>
<dbReference type="InterPro" id="IPR001650">
    <property type="entry name" value="Helicase_C-like"/>
</dbReference>
<dbReference type="PROSITE" id="PS51192">
    <property type="entry name" value="HELICASE_ATP_BIND_1"/>
    <property type="match status" value="1"/>
</dbReference>
<dbReference type="KEGG" id="bgt:106055522"/>
<dbReference type="SUPFAM" id="SSF57850">
    <property type="entry name" value="RING/U-box"/>
    <property type="match status" value="3"/>
</dbReference>
<accession>A0A2C9JEZ8</accession>
<evidence type="ECO:0000256" key="2">
    <source>
        <dbReference type="ARBA" id="ARBA00022723"/>
    </source>
</evidence>
<dbReference type="CDD" id="cd20335">
    <property type="entry name" value="BRcat_RBR"/>
    <property type="match status" value="1"/>
</dbReference>
<dbReference type="InterPro" id="IPR027417">
    <property type="entry name" value="P-loop_NTPase"/>
</dbReference>
<dbReference type="Pfam" id="PF00270">
    <property type="entry name" value="DEAD"/>
    <property type="match status" value="1"/>
</dbReference>
<dbReference type="STRING" id="6526.A0A2C9JEZ8"/>
<keyword evidence="6" id="KW-0833">Ubl conjugation pathway</keyword>
<dbReference type="PANTHER" id="PTHR18934">
    <property type="entry name" value="ATP-DEPENDENT RNA HELICASE"/>
    <property type="match status" value="1"/>
</dbReference>
<organism evidence="13 14">
    <name type="scientific">Biomphalaria glabrata</name>
    <name type="common">Bloodfluke planorb</name>
    <name type="synonym">Freshwater snail</name>
    <dbReference type="NCBI Taxonomy" id="6526"/>
    <lineage>
        <taxon>Eukaryota</taxon>
        <taxon>Metazoa</taxon>
        <taxon>Spiralia</taxon>
        <taxon>Lophotrochozoa</taxon>
        <taxon>Mollusca</taxon>
        <taxon>Gastropoda</taxon>
        <taxon>Heterobranchia</taxon>
        <taxon>Euthyneura</taxon>
        <taxon>Panpulmonata</taxon>
        <taxon>Hygrophila</taxon>
        <taxon>Lymnaeoidea</taxon>
        <taxon>Planorbidae</taxon>
        <taxon>Biomphalaria</taxon>
    </lineage>
</organism>
<dbReference type="Pfam" id="PF22191">
    <property type="entry name" value="IBR_1"/>
    <property type="match status" value="1"/>
</dbReference>
<dbReference type="Gene3D" id="1.20.120.1750">
    <property type="match status" value="1"/>
</dbReference>
<dbReference type="Gene3D" id="3.30.40.10">
    <property type="entry name" value="Zinc/RING finger domain, C3HC4 (zinc finger)"/>
    <property type="match status" value="1"/>
</dbReference>
<dbReference type="InterPro" id="IPR002867">
    <property type="entry name" value="IBR_dom"/>
</dbReference>
<dbReference type="InterPro" id="IPR011709">
    <property type="entry name" value="DEAD-box_helicase_OB_fold"/>
</dbReference>
<dbReference type="InterPro" id="IPR017907">
    <property type="entry name" value="Znf_RING_CS"/>
</dbReference>
<dbReference type="SMART" id="SM00487">
    <property type="entry name" value="DEXDc"/>
    <property type="match status" value="1"/>
</dbReference>
<protein>
    <recommendedName>
        <fullName evidence="15">RBR-type E3 ubiquitin transferase</fullName>
    </recommendedName>
</protein>
<dbReference type="InterPro" id="IPR007502">
    <property type="entry name" value="Helicase-assoc_dom"/>
</dbReference>
<keyword evidence="7" id="KW-0378">Hydrolase</keyword>
<proteinExistence type="predicted"/>
<dbReference type="GO" id="GO:0003723">
    <property type="term" value="F:RNA binding"/>
    <property type="evidence" value="ECO:0007669"/>
    <property type="project" value="TreeGrafter"/>
</dbReference>
<dbReference type="GO" id="GO:0016740">
    <property type="term" value="F:transferase activity"/>
    <property type="evidence" value="ECO:0007669"/>
    <property type="project" value="UniProtKB-KW"/>
</dbReference>
<feature type="domain" description="RING-type" evidence="12">
    <location>
        <begin position="1372"/>
        <end position="1586"/>
    </location>
</feature>
<dbReference type="Pfam" id="PF24471">
    <property type="entry name" value="KH_DEAH11"/>
    <property type="match status" value="1"/>
</dbReference>
<keyword evidence="1" id="KW-0808">Transferase</keyword>
<evidence type="ECO:0008006" key="15">
    <source>
        <dbReference type="Google" id="ProtNLM"/>
    </source>
</evidence>
<keyword evidence="8" id="KW-0862">Zinc</keyword>
<dbReference type="Pfam" id="PF07717">
    <property type="entry name" value="OB_NTP_bind"/>
    <property type="match status" value="1"/>
</dbReference>
<dbReference type="GO" id="GO:0004386">
    <property type="term" value="F:helicase activity"/>
    <property type="evidence" value="ECO:0007669"/>
    <property type="project" value="TreeGrafter"/>
</dbReference>
<feature type="domain" description="Helicase ATP-binding" evidence="10">
    <location>
        <begin position="153"/>
        <end position="316"/>
    </location>
</feature>
<dbReference type="CDD" id="cd22585">
    <property type="entry name" value="Rcat_RBR_DEAH12-like"/>
    <property type="match status" value="1"/>
</dbReference>
<dbReference type="VEuPathDB" id="VectorBase:BGLAX_049314"/>
<dbReference type="Gene3D" id="3.30.70.330">
    <property type="match status" value="1"/>
</dbReference>
<gene>
    <name evidence="13" type="primary">106055522</name>
</gene>
<evidence type="ECO:0000259" key="12">
    <source>
        <dbReference type="PROSITE" id="PS51873"/>
    </source>
</evidence>
<dbReference type="SMART" id="SM00490">
    <property type="entry name" value="HELICc"/>
    <property type="match status" value="1"/>
</dbReference>
<dbReference type="CDD" id="cd17917">
    <property type="entry name" value="DEXHc_RHA-like"/>
    <property type="match status" value="1"/>
</dbReference>
<dbReference type="PROSITE" id="PS00690">
    <property type="entry name" value="DEAH_ATP_HELICASE"/>
    <property type="match status" value="1"/>
</dbReference>
<dbReference type="CDD" id="cd18791">
    <property type="entry name" value="SF2_C_RHA"/>
    <property type="match status" value="1"/>
</dbReference>
<keyword evidence="5" id="KW-0863">Zinc-finger</keyword>
<dbReference type="VEuPathDB" id="VectorBase:BGLB001612"/>
<dbReference type="PROSITE" id="PS51873">
    <property type="entry name" value="TRIAD"/>
    <property type="match status" value="1"/>
</dbReference>
<evidence type="ECO:0000259" key="10">
    <source>
        <dbReference type="PROSITE" id="PS51192"/>
    </source>
</evidence>